<name>A0A147KC67_9BACI</name>
<accession>A0A147KC67</accession>
<dbReference type="EMBL" id="LDYG01000003">
    <property type="protein sequence ID" value="KUP09149.1"/>
    <property type="molecule type" value="Genomic_DNA"/>
</dbReference>
<dbReference type="RefSeq" id="WP_241494306.1">
    <property type="nucleotide sequence ID" value="NZ_LDYG01000003.1"/>
</dbReference>
<comment type="caution">
    <text evidence="2">The sequence shown here is derived from an EMBL/GenBank/DDBJ whole genome shotgun (WGS) entry which is preliminary data.</text>
</comment>
<evidence type="ECO:0000313" key="2">
    <source>
        <dbReference type="EMBL" id="KUP09149.1"/>
    </source>
</evidence>
<evidence type="ECO:0000313" key="3">
    <source>
        <dbReference type="Proteomes" id="UP000074108"/>
    </source>
</evidence>
<organism evidence="2 3">
    <name type="scientific">Bacillus coahuilensis p1.1.43</name>
    <dbReference type="NCBI Taxonomy" id="1150625"/>
    <lineage>
        <taxon>Bacteria</taxon>
        <taxon>Bacillati</taxon>
        <taxon>Bacillota</taxon>
        <taxon>Bacilli</taxon>
        <taxon>Bacillales</taxon>
        <taxon>Bacillaceae</taxon>
        <taxon>Bacillus</taxon>
    </lineage>
</organism>
<protein>
    <submittedName>
        <fullName evidence="2">Uncharacterized protein</fullName>
    </submittedName>
</protein>
<dbReference type="PATRIC" id="fig|1150625.3.peg.275"/>
<dbReference type="AlphaFoldDB" id="A0A147KC67"/>
<dbReference type="Proteomes" id="UP000074108">
    <property type="component" value="Unassembled WGS sequence"/>
</dbReference>
<keyword evidence="3" id="KW-1185">Reference proteome</keyword>
<reference evidence="2 3" key="1">
    <citation type="journal article" date="2016" name="Front. Microbiol.">
        <title>Microevolution Analysis of Bacillus coahuilensis Unveils Differences in Phosphorus Acquisition Strategies and Their Regulation.</title>
        <authorList>
            <person name="Gomez-Lunar Z."/>
            <person name="Hernandez-Gonzalez I."/>
            <person name="Rodriguez-Torres M.D."/>
            <person name="Souza V."/>
            <person name="Olmedo-Alvarez G."/>
        </authorList>
    </citation>
    <scope>NUCLEOTIDE SEQUENCE [LARGE SCALE GENOMIC DNA]</scope>
    <source>
        <strain evidence="3">p1.1.43</strain>
    </source>
</reference>
<sequence>MEKKPKNVYDSKQRESQTMDEQDPHTDPLPLEDIRIEQKEEKKKKDTKDTSSTEENYRP</sequence>
<gene>
    <name evidence="2" type="ORF">Q75_01305</name>
</gene>
<evidence type="ECO:0000256" key="1">
    <source>
        <dbReference type="SAM" id="MobiDB-lite"/>
    </source>
</evidence>
<feature type="region of interest" description="Disordered" evidence="1">
    <location>
        <begin position="1"/>
        <end position="59"/>
    </location>
</feature>
<proteinExistence type="predicted"/>